<protein>
    <submittedName>
        <fullName evidence="3">TRAP transporter, 4TM/12TM fusion protein</fullName>
    </submittedName>
</protein>
<feature type="transmembrane region" description="Helical" evidence="1">
    <location>
        <begin position="613"/>
        <end position="641"/>
    </location>
</feature>
<name>A0ABM9ZVQ5_9BACT</name>
<keyword evidence="1" id="KW-1133">Transmembrane helix</keyword>
<feature type="transmembrane region" description="Helical" evidence="1">
    <location>
        <begin position="495"/>
        <end position="519"/>
    </location>
</feature>
<feature type="transmembrane region" description="Helical" evidence="1">
    <location>
        <begin position="322"/>
        <end position="343"/>
    </location>
</feature>
<dbReference type="InterPro" id="IPR010656">
    <property type="entry name" value="DctM"/>
</dbReference>
<reference evidence="3 4" key="1">
    <citation type="submission" date="2009-12" db="EMBL/GenBank/DDBJ databases">
        <authorList>
            <person name="Shrivastava S."/>
            <person name="Madupu R."/>
            <person name="Durkin A.S."/>
            <person name="Torralba M."/>
            <person name="Methe B."/>
            <person name="Sutton G.G."/>
            <person name="Strausberg R.L."/>
            <person name="Nelson K.E."/>
        </authorList>
    </citation>
    <scope>NUCLEOTIDE SEQUENCE [LARGE SCALE GENOMIC DNA]</scope>
    <source>
        <strain evidence="3 4">W5455</strain>
    </source>
</reference>
<feature type="transmembrane region" description="Helical" evidence="1">
    <location>
        <begin position="426"/>
        <end position="449"/>
    </location>
</feature>
<sequence length="649" mass="68925">MSFLSRKKLNEVPQDVDLSELERDSRYRVFSGGMKVFLTVVLTCFALFQLYASLSGRLPQQILRYGHLGFAISLAFIIYPTTKKSSRRRVNPLDVLFALAFLAVIGYFIGNFKALQLRAGEYTTLDTVMAGLGVFLVLLACWRVVGPPIVIIASCFMLYGLMGARGLFAVQMPGFLAQRGYQLPRIITHLFITTEGVIGNPIGVCSTYIFLFILFGSCLEKTGIGQFFIDLANALAGWAVGGPAKVAVLSSALQGTVSGSSVANTVSTGSFTIPLMKSLGYEPEFAGAVEAAASTGGQIMPPVMGSAAFLIAESVGISYSQLMLVALIPALLYFSGIWIMVDFEARRKGLKGLPREKLPPARPLLLQKGHLVLPLAAIIYFMLSGFTITRSALWGIAIAALVPFLRKSTWVSPKQILEALPLAARNIVSVATACSTAGIIVGMVTLTGLGQRIGGGMFQVVGGNVFLGLMCAMITSLVLGMGVSTTSNYIITSTVAAPILIHLGIPLLAAHMFCFYFGIIADITPPVALAAYAGSAIAKGNPFKTGVNASKLAIAAFLVPYMFALNPKLIMIDGTFLEALPMIATALVGLFGIGGGLIGYIDAPIESYWRLLMIAGGLGLLIPGTVSDLIGAAVILAVYFFTRRKRASG</sequence>
<feature type="transmembrane region" description="Helical" evidence="1">
    <location>
        <begin position="227"/>
        <end position="248"/>
    </location>
</feature>
<feature type="transmembrane region" description="Helical" evidence="1">
    <location>
        <begin position="461"/>
        <end position="483"/>
    </location>
</feature>
<keyword evidence="1" id="KW-0472">Membrane</keyword>
<keyword evidence="1" id="KW-0812">Transmembrane</keyword>
<dbReference type="NCBIfam" id="TIGR02123">
    <property type="entry name" value="TRAP_fused"/>
    <property type="match status" value="1"/>
</dbReference>
<organism evidence="3 4">
    <name type="scientific">Pyramidobacter piscolens W5455</name>
    <dbReference type="NCBI Taxonomy" id="352165"/>
    <lineage>
        <taxon>Bacteria</taxon>
        <taxon>Thermotogati</taxon>
        <taxon>Synergistota</taxon>
        <taxon>Synergistia</taxon>
        <taxon>Synergistales</taxon>
        <taxon>Dethiosulfovibrionaceae</taxon>
        <taxon>Pyramidobacter</taxon>
    </lineage>
</organism>
<feature type="domain" description="TRAP C4-dicarboxylate transport system permease DctM subunit" evidence="2">
    <location>
        <begin position="132"/>
        <end position="572"/>
    </location>
</feature>
<feature type="transmembrane region" description="Helical" evidence="1">
    <location>
        <begin position="93"/>
        <end position="110"/>
    </location>
</feature>
<dbReference type="Pfam" id="PF06808">
    <property type="entry name" value="DctM"/>
    <property type="match status" value="1"/>
</dbReference>
<feature type="transmembrane region" description="Helical" evidence="1">
    <location>
        <begin position="122"/>
        <end position="142"/>
    </location>
</feature>
<feature type="transmembrane region" description="Helical" evidence="1">
    <location>
        <begin position="149"/>
        <end position="170"/>
    </location>
</feature>
<accession>A0ABM9ZVQ5</accession>
<evidence type="ECO:0000256" key="1">
    <source>
        <dbReference type="SAM" id="Phobius"/>
    </source>
</evidence>
<dbReference type="Proteomes" id="UP000006462">
    <property type="component" value="Unassembled WGS sequence"/>
</dbReference>
<dbReference type="InterPro" id="IPR011853">
    <property type="entry name" value="TRAP_DctM-Dct_fused"/>
</dbReference>
<feature type="transmembrane region" description="Helical" evidence="1">
    <location>
        <begin position="62"/>
        <end position="81"/>
    </location>
</feature>
<feature type="transmembrane region" description="Helical" evidence="1">
    <location>
        <begin position="190"/>
        <end position="215"/>
    </location>
</feature>
<dbReference type="EMBL" id="ADFP01000053">
    <property type="protein sequence ID" value="EFB91001.1"/>
    <property type="molecule type" value="Genomic_DNA"/>
</dbReference>
<feature type="transmembrane region" description="Helical" evidence="1">
    <location>
        <begin position="579"/>
        <end position="601"/>
    </location>
</feature>
<comment type="caution">
    <text evidence="3">The sequence shown here is derived from an EMBL/GenBank/DDBJ whole genome shotgun (WGS) entry which is preliminary data.</text>
</comment>
<evidence type="ECO:0000259" key="2">
    <source>
        <dbReference type="Pfam" id="PF06808"/>
    </source>
</evidence>
<feature type="transmembrane region" description="Helical" evidence="1">
    <location>
        <begin position="364"/>
        <end position="382"/>
    </location>
</feature>
<feature type="transmembrane region" description="Helical" evidence="1">
    <location>
        <begin position="36"/>
        <end position="56"/>
    </location>
</feature>
<gene>
    <name evidence="3" type="ORF">HMPREF7215_2483</name>
</gene>
<keyword evidence="4" id="KW-1185">Reference proteome</keyword>
<feature type="transmembrane region" description="Helical" evidence="1">
    <location>
        <begin position="549"/>
        <end position="567"/>
    </location>
</feature>
<dbReference type="PANTHER" id="PTHR43849:SF2">
    <property type="entry name" value="BLL3936 PROTEIN"/>
    <property type="match status" value="1"/>
</dbReference>
<evidence type="ECO:0000313" key="4">
    <source>
        <dbReference type="Proteomes" id="UP000006462"/>
    </source>
</evidence>
<dbReference type="PANTHER" id="PTHR43849">
    <property type="entry name" value="BLL3936 PROTEIN"/>
    <property type="match status" value="1"/>
</dbReference>
<proteinExistence type="predicted"/>
<evidence type="ECO:0000313" key="3">
    <source>
        <dbReference type="EMBL" id="EFB91001.1"/>
    </source>
</evidence>